<evidence type="ECO:0000256" key="3">
    <source>
        <dbReference type="ARBA" id="ARBA00022741"/>
    </source>
</evidence>
<dbReference type="GO" id="GO:0005524">
    <property type="term" value="F:ATP binding"/>
    <property type="evidence" value="ECO:0007669"/>
    <property type="project" value="UniProtKB-KW"/>
</dbReference>
<evidence type="ECO:0000256" key="7">
    <source>
        <dbReference type="ARBA" id="ARBA00022833"/>
    </source>
</evidence>
<dbReference type="InterPro" id="IPR012340">
    <property type="entry name" value="NA-bd_OB-fold"/>
</dbReference>
<keyword evidence="10" id="KW-0234">DNA repair</keyword>
<organism evidence="17 18">
    <name type="scientific">Castilleja foliolosa</name>
    <dbReference type="NCBI Taxonomy" id="1961234"/>
    <lineage>
        <taxon>Eukaryota</taxon>
        <taxon>Viridiplantae</taxon>
        <taxon>Streptophyta</taxon>
        <taxon>Embryophyta</taxon>
        <taxon>Tracheophyta</taxon>
        <taxon>Spermatophyta</taxon>
        <taxon>Magnoliopsida</taxon>
        <taxon>eudicotyledons</taxon>
        <taxon>Gunneridae</taxon>
        <taxon>Pentapetalae</taxon>
        <taxon>asterids</taxon>
        <taxon>lamiids</taxon>
        <taxon>Lamiales</taxon>
        <taxon>Orobanchaceae</taxon>
        <taxon>Pedicularideae</taxon>
        <taxon>Castillejinae</taxon>
        <taxon>Castilleja</taxon>
    </lineage>
</organism>
<dbReference type="InterPro" id="IPR049163">
    <property type="entry name" value="Pif1-like_2B_dom"/>
</dbReference>
<dbReference type="Gene3D" id="3.40.50.300">
    <property type="entry name" value="P-loop containing nucleotide triphosphate hydrolases"/>
    <property type="match status" value="1"/>
</dbReference>
<gene>
    <name evidence="17" type="ORF">CASFOL_030727</name>
</gene>
<dbReference type="InterPro" id="IPR013955">
    <property type="entry name" value="Rep_factor-A_C"/>
</dbReference>
<feature type="domain" description="DNA helicase Pif1-like DEAD-box helicase" evidence="13">
    <location>
        <begin position="977"/>
        <end position="1195"/>
    </location>
</feature>
<evidence type="ECO:0000256" key="1">
    <source>
        <dbReference type="ARBA" id="ARBA00005690"/>
    </source>
</evidence>
<feature type="domain" description="Helitron helicase-like" evidence="15">
    <location>
        <begin position="328"/>
        <end position="511"/>
    </location>
</feature>
<dbReference type="Proteomes" id="UP001632038">
    <property type="component" value="Unassembled WGS sequence"/>
</dbReference>
<evidence type="ECO:0000256" key="4">
    <source>
        <dbReference type="ARBA" id="ARBA00022771"/>
    </source>
</evidence>
<comment type="cofactor">
    <cofactor evidence="10">
        <name>Mg(2+)</name>
        <dbReference type="ChEBI" id="CHEBI:18420"/>
    </cofactor>
</comment>
<name>A0ABD3C652_9LAMI</name>
<keyword evidence="2" id="KW-0479">Metal-binding</keyword>
<dbReference type="GO" id="GO:0003677">
    <property type="term" value="F:DNA binding"/>
    <property type="evidence" value="ECO:0007669"/>
    <property type="project" value="UniProtKB-KW"/>
</dbReference>
<evidence type="ECO:0000259" key="15">
    <source>
        <dbReference type="Pfam" id="PF14214"/>
    </source>
</evidence>
<feature type="region of interest" description="Disordered" evidence="11">
    <location>
        <begin position="1873"/>
        <end position="1933"/>
    </location>
</feature>
<keyword evidence="18" id="KW-1185">Reference proteome</keyword>
<dbReference type="PANTHER" id="PTHR10492:SF96">
    <property type="entry name" value="ATP-DEPENDENT DNA HELICASE"/>
    <property type="match status" value="1"/>
</dbReference>
<evidence type="ECO:0000259" key="14">
    <source>
        <dbReference type="Pfam" id="PF08646"/>
    </source>
</evidence>
<dbReference type="Pfam" id="PF05970">
    <property type="entry name" value="PIF1"/>
    <property type="match status" value="1"/>
</dbReference>
<keyword evidence="3 10" id="KW-0547">Nucleotide-binding</keyword>
<reference evidence="18" key="1">
    <citation type="journal article" date="2024" name="IScience">
        <title>Strigolactones Initiate the Formation of Haustorium-like Structures in Castilleja.</title>
        <authorList>
            <person name="Buerger M."/>
            <person name="Peterson D."/>
            <person name="Chory J."/>
        </authorList>
    </citation>
    <scope>NUCLEOTIDE SEQUENCE [LARGE SCALE GENOMIC DNA]</scope>
</reference>
<dbReference type="GO" id="GO:0006310">
    <property type="term" value="P:DNA recombination"/>
    <property type="evidence" value="ECO:0007669"/>
    <property type="project" value="UniProtKB-KW"/>
</dbReference>
<feature type="domain" description="DNA replication helicase" evidence="12">
    <location>
        <begin position="1389"/>
        <end position="1457"/>
    </location>
</feature>
<dbReference type="CDD" id="cd04476">
    <property type="entry name" value="RPA1_DBD_C"/>
    <property type="match status" value="1"/>
</dbReference>
<feature type="domain" description="DNA helicase Pif1-like 2B" evidence="16">
    <location>
        <begin position="1296"/>
        <end position="1342"/>
    </location>
</feature>
<evidence type="ECO:0000256" key="2">
    <source>
        <dbReference type="ARBA" id="ARBA00022723"/>
    </source>
</evidence>
<keyword evidence="10" id="KW-0227">DNA damage</keyword>
<dbReference type="SUPFAM" id="SSF52540">
    <property type="entry name" value="P-loop containing nucleoside triphosphate hydrolases"/>
    <property type="match status" value="2"/>
</dbReference>
<feature type="compositionally biased region" description="Polar residues" evidence="11">
    <location>
        <begin position="1896"/>
        <end position="1907"/>
    </location>
</feature>
<comment type="similarity">
    <text evidence="1">Belongs to the replication factor A protein 1 family.</text>
</comment>
<dbReference type="FunFam" id="3.40.50.300:FF:002884">
    <property type="entry name" value="ATP-dependent DNA helicase"/>
    <property type="match status" value="1"/>
</dbReference>
<comment type="similarity">
    <text evidence="10">Belongs to the helicase family.</text>
</comment>
<dbReference type="SUPFAM" id="SSF50249">
    <property type="entry name" value="Nucleic acid-binding proteins"/>
    <property type="match status" value="2"/>
</dbReference>
<keyword evidence="9" id="KW-0238">DNA-binding</keyword>
<evidence type="ECO:0000256" key="9">
    <source>
        <dbReference type="ARBA" id="ARBA00023125"/>
    </source>
</evidence>
<dbReference type="EMBL" id="JAVIJP010000052">
    <property type="protein sequence ID" value="KAL3625273.1"/>
    <property type="molecule type" value="Genomic_DNA"/>
</dbReference>
<evidence type="ECO:0000256" key="5">
    <source>
        <dbReference type="ARBA" id="ARBA00022801"/>
    </source>
</evidence>
<evidence type="ECO:0000259" key="13">
    <source>
        <dbReference type="Pfam" id="PF05970"/>
    </source>
</evidence>
<evidence type="ECO:0000256" key="6">
    <source>
        <dbReference type="ARBA" id="ARBA00022806"/>
    </source>
</evidence>
<keyword evidence="8 10" id="KW-0067">ATP-binding</keyword>
<dbReference type="Pfam" id="PF02689">
    <property type="entry name" value="Herpes_Helicase"/>
    <property type="match status" value="1"/>
</dbReference>
<dbReference type="InterPro" id="IPR047192">
    <property type="entry name" value="Euk_RPA1_DBD_C"/>
</dbReference>
<comment type="caution">
    <text evidence="17">The sequence shown here is derived from an EMBL/GenBank/DDBJ whole genome shotgun (WGS) entry which is preliminary data.</text>
</comment>
<keyword evidence="5 10" id="KW-0378">Hydrolase</keyword>
<dbReference type="EC" id="5.6.2.3" evidence="10"/>
<comment type="catalytic activity">
    <reaction evidence="10">
        <text>ATP + H2O = ADP + phosphate + H(+)</text>
        <dbReference type="Rhea" id="RHEA:13065"/>
        <dbReference type="ChEBI" id="CHEBI:15377"/>
        <dbReference type="ChEBI" id="CHEBI:15378"/>
        <dbReference type="ChEBI" id="CHEBI:30616"/>
        <dbReference type="ChEBI" id="CHEBI:43474"/>
        <dbReference type="ChEBI" id="CHEBI:456216"/>
        <dbReference type="EC" id="5.6.2.3"/>
    </reaction>
</comment>
<dbReference type="GO" id="GO:0043139">
    <property type="term" value="F:5'-3' DNA helicase activity"/>
    <property type="evidence" value="ECO:0007669"/>
    <property type="project" value="UniProtKB-EC"/>
</dbReference>
<dbReference type="CDD" id="cd18809">
    <property type="entry name" value="SF1_C_RecD"/>
    <property type="match status" value="1"/>
</dbReference>
<feature type="domain" description="Replication factor A C-terminal" evidence="14">
    <location>
        <begin position="1741"/>
        <end position="1860"/>
    </location>
</feature>
<dbReference type="Pfam" id="PF21530">
    <property type="entry name" value="Pif1_2B_dom"/>
    <property type="match status" value="1"/>
</dbReference>
<evidence type="ECO:0000259" key="12">
    <source>
        <dbReference type="Pfam" id="PF02689"/>
    </source>
</evidence>
<evidence type="ECO:0000256" key="11">
    <source>
        <dbReference type="SAM" id="MobiDB-lite"/>
    </source>
</evidence>
<keyword evidence="10" id="KW-0233">DNA recombination</keyword>
<keyword evidence="4" id="KW-0863">Zinc-finger</keyword>
<keyword evidence="6 10" id="KW-0347">Helicase</keyword>
<evidence type="ECO:0000313" key="17">
    <source>
        <dbReference type="EMBL" id="KAL3625273.1"/>
    </source>
</evidence>
<evidence type="ECO:0000313" key="18">
    <source>
        <dbReference type="Proteomes" id="UP001632038"/>
    </source>
</evidence>
<dbReference type="Pfam" id="PF14214">
    <property type="entry name" value="Helitron_like_N"/>
    <property type="match status" value="1"/>
</dbReference>
<dbReference type="Pfam" id="PF08646">
    <property type="entry name" value="Rep_fac-A_C"/>
    <property type="match status" value="1"/>
</dbReference>
<accession>A0ABD3C652</accession>
<dbReference type="GO" id="GO:0016787">
    <property type="term" value="F:hydrolase activity"/>
    <property type="evidence" value="ECO:0007669"/>
    <property type="project" value="UniProtKB-KW"/>
</dbReference>
<protein>
    <recommendedName>
        <fullName evidence="10">ATP-dependent DNA helicase</fullName>
        <ecNumber evidence="10">5.6.2.3</ecNumber>
    </recommendedName>
</protein>
<proteinExistence type="inferred from homology"/>
<sequence>MVLVWFIMSCKRKFDRSAYDVGQSSRSSRSRRIPNRGNLMPPDSLSASLYFDDGDCEYICEHCSALFWFAERIVHRSSYDHPRYTNCCKNGAVRLPLPISPPSVIRDLFDDPNFMDNVRAYNNMFSMTSFGARIDEAVNDGRGPYVFKVSGQVSHWIGSICPPDDEHPRFLQLYIYDTENEVSNRLRFFQGSDHRSLSPAVVKSLADTLRSSNEYVRLFRSAKDLCDTSGNSDFSVRLYNNLADRRYEPPAVGTLGGIVYADDPNACKYDIVVHNKGGTPHRVSKLHPSYIPLQYPLLFPFAEPGWSPSLKLHSVSEGRRHNLTVNMYYSFQIHDRHNVYSLLLRGGRLFQQYLVDAYTCIEQGRLDFVNTNQNLFRSEFLAGLYDALARGDNNAHDIGKRVFLPSSFTGGPRYMYKHYQDALAICRVHGNPQYFITFTCNVKWPEISRHMEKIGGTLAQNRPDIISRIFHIKVQQFLRFMRASKTFGEIAADLYTIEFQKRGLPHCHTLIWVTPAYRISDAVDVDKYISAEIPDPSTEPVLHKIVTDYMIHGPCGLARPTSPCMRDSKCSKSFPKMFECNTRFDKDEYVHYQRRDTVHRASKNGILLDNRYVVPYNRDLCSHFNAHINVEHCGWNMMIKYLFKYISKGADRVRFCISRSENVSAVDPDSAAATVNEVQNFVDGRYICPHEASWRILNFPIHERTPAVEILAVHLENMQNVTFKENLKLQAIVRNPSFGKTTLTEWIQSNKRDRDGLHLTYVNYCSKYRWCKKAVAWLRRVHLQNPAIGRLAYVHPASGELFYMRMLLSHQCGCKSFADIRTVSGVLHSTYRSACDSLGLLGEDKEWLTAFEESSSWATSSELRVLFVHMLLFCEVSQPVYFWETQWKRMADDIQLRITSEISNPQLFVNDDELQQSVLLILEELLNTSTPSKSLADFGLPMPSAVAIASLGNRLLLEETCYDRTKLASEHCQSVSMLNSEQLEVYNCILSSYHTNSQVLLFVYGHGGTGKTFLWRTIISYFRSIGKIVLAVAASGIASLLLPSGRTAHSRFKIPIDLTEQSTCHIKKGTQLAVLLTQTLLVIWDEAPMSDRRCFECLDKTLRDIADNTELPFGGKSILLGGDFRQTLPVKVKCTRSEIIDATLPRSYLWQYFRIFKLHDNMRLKAHTDDTNVTGDASDFASWLLEIGDGLLGDPDTNDPQNTRLIRIPLQYLIQPMQDRLQSLIHFIYDVHTLNNPSPEILSTRAIVCPTNDNCDEINKLVLTLTPGECRTYESYDVMIPHGANQGDLEPLYPQEYLNQLTFPGIPPHELSLKINTPIILIRNINQTLGLCNGTRLIVSQLLPRIIEAQVITGTSIGNRVYIPRIKFVHNSKDLPFVFNRRQFPIKICYAMTINKSQGQSLKKIGIYLPKPVFTHGQLYVALSRATSPGSLKILIEPTNETGSDTTKNVVFSDFINEVNNKKEMTCQRVRDIRESEEPETIEIRVIKKWIQKSKNEELCYQFVDAYSFGFNINVTYAFLIQGDCIEATANVKQIEHFDSIIQLMSCYKVSGCIATSCRTYMATVDHVASLVIGKKARFDPAPDLSIPDVYFNFATYDALKNRVKNARLLTDYIGRVETNSLRTTRSEKTLRKILIRDEMKNDLEITLWPDKRHLIGDEVIPGDIVAITSMMVTEYNGRLQLESTYLSSAFVNPDMPQTINHINRLKEVPPREQTGRDEQIATLQDIKLTSQQNLQNPKNFICKATIKHVHEDRTWYYVLCSKCRQKLYPQQKNNILNFVCKDDDDIVPNFRYCVNATIEDPTGSTDTVFFNESMEAIVNISCEDMVNKHADTTRPKLVPHLIRSIAGTTKLLNLTLKIDKQVVVNSANNIASTTDTQSTNTTPGTSVFTPATPVPKSTISKRTVTETPGREGEKDENDINDEKHHCYGSYKM</sequence>
<dbReference type="GO" id="GO:0008270">
    <property type="term" value="F:zinc ion binding"/>
    <property type="evidence" value="ECO:0007669"/>
    <property type="project" value="UniProtKB-KW"/>
</dbReference>
<dbReference type="InterPro" id="IPR003840">
    <property type="entry name" value="DNA_helicase_dom"/>
</dbReference>
<dbReference type="GO" id="GO:0006281">
    <property type="term" value="P:DNA repair"/>
    <property type="evidence" value="ECO:0007669"/>
    <property type="project" value="UniProtKB-KW"/>
</dbReference>
<evidence type="ECO:0000259" key="16">
    <source>
        <dbReference type="Pfam" id="PF21530"/>
    </source>
</evidence>
<feature type="compositionally biased region" description="Low complexity" evidence="11">
    <location>
        <begin position="1873"/>
        <end position="1887"/>
    </location>
</feature>
<evidence type="ECO:0000256" key="8">
    <source>
        <dbReference type="ARBA" id="ARBA00022840"/>
    </source>
</evidence>
<dbReference type="InterPro" id="IPR010285">
    <property type="entry name" value="DNA_helicase_pif1-like_DEAD"/>
</dbReference>
<dbReference type="PANTHER" id="PTHR10492">
    <property type="match status" value="1"/>
</dbReference>
<dbReference type="InterPro" id="IPR027417">
    <property type="entry name" value="P-loop_NTPase"/>
</dbReference>
<dbReference type="Gene3D" id="2.40.50.140">
    <property type="entry name" value="Nucleic acid-binding proteins"/>
    <property type="match status" value="2"/>
</dbReference>
<keyword evidence="7" id="KW-0862">Zinc</keyword>
<dbReference type="InterPro" id="IPR025476">
    <property type="entry name" value="Helitron_helicase-like"/>
</dbReference>
<evidence type="ECO:0000256" key="10">
    <source>
        <dbReference type="RuleBase" id="RU363044"/>
    </source>
</evidence>